<feature type="transmembrane region" description="Helical" evidence="7">
    <location>
        <begin position="50"/>
        <end position="69"/>
    </location>
</feature>
<feature type="transmembrane region" description="Helical" evidence="7">
    <location>
        <begin position="81"/>
        <end position="97"/>
    </location>
</feature>
<keyword evidence="10" id="KW-1185">Reference proteome</keyword>
<dbReference type="Pfam" id="PF07690">
    <property type="entry name" value="MFS_1"/>
    <property type="match status" value="1"/>
</dbReference>
<evidence type="ECO:0000259" key="8">
    <source>
        <dbReference type="PROSITE" id="PS50850"/>
    </source>
</evidence>
<dbReference type="Proteomes" id="UP000326565">
    <property type="component" value="Unassembled WGS sequence"/>
</dbReference>
<dbReference type="InterPro" id="IPR036259">
    <property type="entry name" value="MFS_trans_sf"/>
</dbReference>
<evidence type="ECO:0000256" key="7">
    <source>
        <dbReference type="SAM" id="Phobius"/>
    </source>
</evidence>
<feature type="region of interest" description="Disordered" evidence="6">
    <location>
        <begin position="170"/>
        <end position="190"/>
    </location>
</feature>
<keyword evidence="2" id="KW-0813">Transport</keyword>
<sequence>MPSVLVSRAGVRSQDQVFWTSIMLVTDMGAAVVSCPVVAYWVDASRSRKIPFLAGVLLQIVAVALFTAAQSTTMYIVERVLQGWSSAIVSIAGLALLRDGMGKQRLGEALGYMELGSTLGVITGPPIGGLVYQKGGYYAVCSLGFVIAVLDLMLRLAVLEKEVPGSRIHNDATSTSHTISERSAESRADVPGFKQQKIPTSLRLLKESRMWITLWGLAFDGIVTGAFDATLPSFAGKLFGWNPFAAGLIFLVIAVPALLEPIFGRLTDRFGARIMAVLGYTFFAPCLISLQFISQNTLTHKVLLAFLVALCSLAPGMAQPGLYIESQMILGKIEDQTPGIFGDKGAVAQAFGLQTMANYAGLAVGPIIGGSLLDRYGWKVMAWVLGAMAGVTVLPMFWLSNETLADEKGRLELREQRECPMQTNPPA</sequence>
<keyword evidence="4 7" id="KW-1133">Transmembrane helix</keyword>
<evidence type="ECO:0000256" key="4">
    <source>
        <dbReference type="ARBA" id="ARBA00022989"/>
    </source>
</evidence>
<evidence type="ECO:0000256" key="2">
    <source>
        <dbReference type="ARBA" id="ARBA00022448"/>
    </source>
</evidence>
<evidence type="ECO:0000313" key="10">
    <source>
        <dbReference type="Proteomes" id="UP000326565"/>
    </source>
</evidence>
<dbReference type="Gene3D" id="1.20.1250.20">
    <property type="entry name" value="MFS general substrate transporter like domains"/>
    <property type="match status" value="2"/>
</dbReference>
<dbReference type="InterPro" id="IPR011701">
    <property type="entry name" value="MFS"/>
</dbReference>
<feature type="transmembrane region" description="Helical" evidence="7">
    <location>
        <begin position="239"/>
        <end position="259"/>
    </location>
</feature>
<feature type="compositionally biased region" description="Basic and acidic residues" evidence="6">
    <location>
        <begin position="179"/>
        <end position="188"/>
    </location>
</feature>
<feature type="domain" description="Major facilitator superfamily (MFS) profile" evidence="8">
    <location>
        <begin position="1"/>
        <end position="404"/>
    </location>
</feature>
<reference evidence="9 10" key="1">
    <citation type="submission" date="2019-04" db="EMBL/GenBank/DDBJ databases">
        <title>Friends and foes A comparative genomics study of 23 Aspergillus species from section Flavi.</title>
        <authorList>
            <consortium name="DOE Joint Genome Institute"/>
            <person name="Kjaerbolling I."/>
            <person name="Vesth T."/>
            <person name="Frisvad J.C."/>
            <person name="Nybo J.L."/>
            <person name="Theobald S."/>
            <person name="Kildgaard S."/>
            <person name="Isbrandt T."/>
            <person name="Kuo A."/>
            <person name="Sato A."/>
            <person name="Lyhne E.K."/>
            <person name="Kogle M.E."/>
            <person name="Wiebenga A."/>
            <person name="Kun R.S."/>
            <person name="Lubbers R.J."/>
            <person name="Makela M.R."/>
            <person name="Barry K."/>
            <person name="Chovatia M."/>
            <person name="Clum A."/>
            <person name="Daum C."/>
            <person name="Haridas S."/>
            <person name="He G."/>
            <person name="LaButti K."/>
            <person name="Lipzen A."/>
            <person name="Mondo S."/>
            <person name="Riley R."/>
            <person name="Salamov A."/>
            <person name="Simmons B.A."/>
            <person name="Magnuson J.K."/>
            <person name="Henrissat B."/>
            <person name="Mortensen U.H."/>
            <person name="Larsen T.O."/>
            <person name="Devries R.P."/>
            <person name="Grigoriev I.V."/>
            <person name="Machida M."/>
            <person name="Baker S.E."/>
            <person name="Andersen M.R."/>
        </authorList>
    </citation>
    <scope>NUCLEOTIDE SEQUENCE [LARGE SCALE GENOMIC DNA]</scope>
    <source>
        <strain evidence="9 10">CBS 151.66</strain>
    </source>
</reference>
<feature type="transmembrane region" description="Helical" evidence="7">
    <location>
        <begin position="302"/>
        <end position="324"/>
    </location>
</feature>
<dbReference type="PROSITE" id="PS50850">
    <property type="entry name" value="MFS"/>
    <property type="match status" value="1"/>
</dbReference>
<feature type="transmembrane region" description="Helical" evidence="7">
    <location>
        <begin position="271"/>
        <end position="290"/>
    </location>
</feature>
<dbReference type="InterPro" id="IPR020846">
    <property type="entry name" value="MFS_dom"/>
</dbReference>
<evidence type="ECO:0000256" key="5">
    <source>
        <dbReference type="ARBA" id="ARBA00023136"/>
    </source>
</evidence>
<comment type="subcellular location">
    <subcellularLocation>
        <location evidence="1">Membrane</location>
        <topology evidence="1">Multi-pass membrane protein</topology>
    </subcellularLocation>
</comment>
<feature type="transmembrane region" description="Helical" evidence="7">
    <location>
        <begin position="345"/>
        <end position="368"/>
    </location>
</feature>
<dbReference type="GO" id="GO:0022857">
    <property type="term" value="F:transmembrane transporter activity"/>
    <property type="evidence" value="ECO:0007669"/>
    <property type="project" value="InterPro"/>
</dbReference>
<evidence type="ECO:0000256" key="6">
    <source>
        <dbReference type="SAM" id="MobiDB-lite"/>
    </source>
</evidence>
<accession>A0A5N5WRW6</accession>
<proteinExistence type="predicted"/>
<dbReference type="SUPFAM" id="SSF103473">
    <property type="entry name" value="MFS general substrate transporter"/>
    <property type="match status" value="1"/>
</dbReference>
<dbReference type="CDD" id="cd17325">
    <property type="entry name" value="MFS_MdtG_SLC18_like"/>
    <property type="match status" value="1"/>
</dbReference>
<evidence type="ECO:0000256" key="3">
    <source>
        <dbReference type="ARBA" id="ARBA00022692"/>
    </source>
</evidence>
<keyword evidence="3 7" id="KW-0812">Transmembrane</keyword>
<name>A0A5N5WRW6_9EURO</name>
<organism evidence="9 10">
    <name type="scientific">Aspergillus leporis</name>
    <dbReference type="NCBI Taxonomy" id="41062"/>
    <lineage>
        <taxon>Eukaryota</taxon>
        <taxon>Fungi</taxon>
        <taxon>Dikarya</taxon>
        <taxon>Ascomycota</taxon>
        <taxon>Pezizomycotina</taxon>
        <taxon>Eurotiomycetes</taxon>
        <taxon>Eurotiomycetidae</taxon>
        <taxon>Eurotiales</taxon>
        <taxon>Aspergillaceae</taxon>
        <taxon>Aspergillus</taxon>
        <taxon>Aspergillus subgen. Circumdati</taxon>
    </lineage>
</organism>
<dbReference type="EMBL" id="ML732277">
    <property type="protein sequence ID" value="KAB8071266.1"/>
    <property type="molecule type" value="Genomic_DNA"/>
</dbReference>
<protein>
    <submittedName>
        <fullName evidence="9">Putative MFS transporter</fullName>
    </submittedName>
</protein>
<dbReference type="AlphaFoldDB" id="A0A5N5WRW6"/>
<dbReference type="PANTHER" id="PTHR23506">
    <property type="entry name" value="GH10249P"/>
    <property type="match status" value="1"/>
</dbReference>
<feature type="transmembrane region" description="Helical" evidence="7">
    <location>
        <begin position="109"/>
        <end position="131"/>
    </location>
</feature>
<feature type="transmembrane region" description="Helical" evidence="7">
    <location>
        <begin position="137"/>
        <end position="158"/>
    </location>
</feature>
<dbReference type="OrthoDB" id="5086884at2759"/>
<dbReference type="GO" id="GO:0016020">
    <property type="term" value="C:membrane"/>
    <property type="evidence" value="ECO:0007669"/>
    <property type="project" value="UniProtKB-SubCell"/>
</dbReference>
<evidence type="ECO:0000313" key="9">
    <source>
        <dbReference type="EMBL" id="KAB8071266.1"/>
    </source>
</evidence>
<dbReference type="PANTHER" id="PTHR23506:SF29">
    <property type="entry name" value="TRANSPORTER, PUTATIVE (AFU_ORTHOLOGUE AFUA_2G10530)-RELATED"/>
    <property type="match status" value="1"/>
</dbReference>
<feature type="transmembrane region" description="Helical" evidence="7">
    <location>
        <begin position="17"/>
        <end position="43"/>
    </location>
</feature>
<evidence type="ECO:0000256" key="1">
    <source>
        <dbReference type="ARBA" id="ARBA00004141"/>
    </source>
</evidence>
<dbReference type="InterPro" id="IPR050930">
    <property type="entry name" value="MFS_Vesicular_Transporter"/>
</dbReference>
<feature type="transmembrane region" description="Helical" evidence="7">
    <location>
        <begin position="380"/>
        <end position="400"/>
    </location>
</feature>
<keyword evidence="5 7" id="KW-0472">Membrane</keyword>
<gene>
    <name evidence="9" type="ORF">BDV29DRAFT_193391</name>
</gene>